<comment type="subcellular location">
    <subcellularLocation>
        <location evidence="6">Cytoplasm</location>
    </subcellularLocation>
</comment>
<comment type="catalytic activity">
    <reaction evidence="6">
        <text>5-carboxymethylaminomethyluridine(34) in tRNA(Leu) + S-adenosyl-L-methionine = 5-carboxymethylaminomethyl-2'-O-methyluridine(34) in tRNA(Leu) + S-adenosyl-L-homocysteine + H(+)</text>
        <dbReference type="Rhea" id="RHEA:43088"/>
        <dbReference type="Rhea" id="RHEA-COMP:10333"/>
        <dbReference type="Rhea" id="RHEA-COMP:10334"/>
        <dbReference type="ChEBI" id="CHEBI:15378"/>
        <dbReference type="ChEBI" id="CHEBI:57856"/>
        <dbReference type="ChEBI" id="CHEBI:59789"/>
        <dbReference type="ChEBI" id="CHEBI:74508"/>
        <dbReference type="ChEBI" id="CHEBI:74511"/>
        <dbReference type="EC" id="2.1.1.207"/>
    </reaction>
</comment>
<dbReference type="FunFam" id="3.40.1280.10:FF:000002">
    <property type="entry name" value="Peptidylprolyl isomerase"/>
    <property type="match status" value="1"/>
</dbReference>
<dbReference type="Pfam" id="PF00588">
    <property type="entry name" value="SpoU_methylase"/>
    <property type="match status" value="1"/>
</dbReference>
<evidence type="ECO:0000256" key="1">
    <source>
        <dbReference type="ARBA" id="ARBA00022490"/>
    </source>
</evidence>
<dbReference type="GO" id="GO:0042802">
    <property type="term" value="F:identical protein binding"/>
    <property type="evidence" value="ECO:0007669"/>
    <property type="project" value="UniProtKB-ARBA"/>
</dbReference>
<dbReference type="EMBL" id="DTIN01000033">
    <property type="protein sequence ID" value="HFX14055.1"/>
    <property type="molecule type" value="Genomic_DNA"/>
</dbReference>
<dbReference type="AlphaFoldDB" id="A0A7C3MKZ6"/>
<dbReference type="GO" id="GO:0005737">
    <property type="term" value="C:cytoplasm"/>
    <property type="evidence" value="ECO:0007669"/>
    <property type="project" value="UniProtKB-SubCell"/>
</dbReference>
<keyword evidence="1 6" id="KW-0963">Cytoplasm</keyword>
<evidence type="ECO:0000256" key="5">
    <source>
        <dbReference type="ARBA" id="ARBA00022694"/>
    </source>
</evidence>
<evidence type="ECO:0000259" key="8">
    <source>
        <dbReference type="Pfam" id="PF00588"/>
    </source>
</evidence>
<feature type="binding site" evidence="6 7">
    <location>
        <position position="81"/>
    </location>
    <ligand>
        <name>S-adenosyl-L-methionine</name>
        <dbReference type="ChEBI" id="CHEBI:59789"/>
    </ligand>
</feature>
<accession>A0A7C3MKZ6</accession>
<name>A0A7C3MKZ6_DICTH</name>
<dbReference type="InterPro" id="IPR001537">
    <property type="entry name" value="SpoU_MeTrfase"/>
</dbReference>
<dbReference type="HAMAP" id="MF_01885">
    <property type="entry name" value="tRNA_methyltr_TrmL"/>
    <property type="match status" value="1"/>
</dbReference>
<dbReference type="GO" id="GO:0002130">
    <property type="term" value="P:wobble position ribose methylation"/>
    <property type="evidence" value="ECO:0007669"/>
    <property type="project" value="TreeGrafter"/>
</dbReference>
<organism evidence="9">
    <name type="scientific">Dictyoglomus thermophilum</name>
    <dbReference type="NCBI Taxonomy" id="14"/>
    <lineage>
        <taxon>Bacteria</taxon>
        <taxon>Pseudomonadati</taxon>
        <taxon>Dictyoglomota</taxon>
        <taxon>Dictyoglomia</taxon>
        <taxon>Dictyoglomales</taxon>
        <taxon>Dictyoglomaceae</taxon>
        <taxon>Dictyoglomus</taxon>
    </lineage>
</organism>
<evidence type="ECO:0000313" key="9">
    <source>
        <dbReference type="EMBL" id="HFX14055.1"/>
    </source>
</evidence>
<dbReference type="SUPFAM" id="SSF75217">
    <property type="entry name" value="alpha/beta knot"/>
    <property type="match status" value="1"/>
</dbReference>
<protein>
    <recommendedName>
        <fullName evidence="6">Putative tRNA (cytidine(34)-2'-O)-methyltransferase</fullName>
        <ecNumber evidence="6">2.1.1.207</ecNumber>
    </recommendedName>
    <alternativeName>
        <fullName evidence="6">tRNA (cytidine/uridine-2'-O-)-methyltransferase</fullName>
    </alternativeName>
</protein>
<keyword evidence="2 6" id="KW-0489">Methyltransferase</keyword>
<sequence>MKHNLHVVLIEPQIPYNTGNIGRLCVATNSKLHLVGKLGFSLTDKYLKRAGLDYWSYLDYETYKSWEDFYEKNKRGRFFLVEFPAYKFYTEVEYREGDYLIFGSEDEGIPEDIVNKYWENSITIPMFGPVRSLNLSNSVAIVVYEALRQIKKF</sequence>
<dbReference type="PANTHER" id="PTHR42971">
    <property type="entry name" value="TRNA (CYTIDINE(34)-2'-O)-METHYLTRANSFERASE"/>
    <property type="match status" value="1"/>
</dbReference>
<dbReference type="PANTHER" id="PTHR42971:SF1">
    <property type="entry name" value="TRNA (CYTIDINE(34)-2'-O)-METHYLTRANSFERASE"/>
    <property type="match status" value="1"/>
</dbReference>
<feature type="binding site" evidence="6 7">
    <location>
        <position position="124"/>
    </location>
    <ligand>
        <name>S-adenosyl-L-methionine</name>
        <dbReference type="ChEBI" id="CHEBI:59789"/>
    </ligand>
</feature>
<feature type="binding site" evidence="6 7">
    <location>
        <position position="132"/>
    </location>
    <ligand>
        <name>S-adenosyl-L-methionine</name>
        <dbReference type="ChEBI" id="CHEBI:59789"/>
    </ligand>
</feature>
<keyword evidence="3 6" id="KW-0808">Transferase</keyword>
<comment type="catalytic activity">
    <reaction evidence="6">
        <text>cytidine(34) in tRNA + S-adenosyl-L-methionine = 2'-O-methylcytidine(34) in tRNA + S-adenosyl-L-homocysteine + H(+)</text>
        <dbReference type="Rhea" id="RHEA:43084"/>
        <dbReference type="Rhea" id="RHEA-COMP:10331"/>
        <dbReference type="Rhea" id="RHEA-COMP:10332"/>
        <dbReference type="ChEBI" id="CHEBI:15378"/>
        <dbReference type="ChEBI" id="CHEBI:57856"/>
        <dbReference type="ChEBI" id="CHEBI:59789"/>
        <dbReference type="ChEBI" id="CHEBI:74495"/>
        <dbReference type="ChEBI" id="CHEBI:82748"/>
        <dbReference type="EC" id="2.1.1.207"/>
    </reaction>
</comment>
<feature type="binding site" evidence="6 7">
    <location>
        <position position="103"/>
    </location>
    <ligand>
        <name>S-adenosyl-L-methionine</name>
        <dbReference type="ChEBI" id="CHEBI:59789"/>
    </ligand>
</feature>
<comment type="caution">
    <text evidence="9">The sequence shown here is derived from an EMBL/GenBank/DDBJ whole genome shotgun (WGS) entry which is preliminary data.</text>
</comment>
<keyword evidence="5 6" id="KW-0819">tRNA processing</keyword>
<keyword evidence="4 6" id="KW-0949">S-adenosyl-L-methionine</keyword>
<dbReference type="GO" id="GO:0003723">
    <property type="term" value="F:RNA binding"/>
    <property type="evidence" value="ECO:0007669"/>
    <property type="project" value="InterPro"/>
</dbReference>
<dbReference type="EC" id="2.1.1.207" evidence="6"/>
<comment type="similarity">
    <text evidence="6">Belongs to the class IV-like SAM-binding methyltransferase superfamily. RNA methyltransferase TrmH family. TrmL subfamily.</text>
</comment>
<evidence type="ECO:0000256" key="4">
    <source>
        <dbReference type="ARBA" id="ARBA00022691"/>
    </source>
</evidence>
<evidence type="ECO:0000256" key="3">
    <source>
        <dbReference type="ARBA" id="ARBA00022679"/>
    </source>
</evidence>
<dbReference type="InterPro" id="IPR029028">
    <property type="entry name" value="Alpha/beta_knot_MTases"/>
</dbReference>
<dbReference type="GO" id="GO:0008757">
    <property type="term" value="F:S-adenosylmethionine-dependent methyltransferase activity"/>
    <property type="evidence" value="ECO:0007669"/>
    <property type="project" value="UniProtKB-UniRule"/>
</dbReference>
<dbReference type="GO" id="GO:0008175">
    <property type="term" value="F:tRNA methyltransferase activity"/>
    <property type="evidence" value="ECO:0007669"/>
    <property type="project" value="UniProtKB-UniRule"/>
</dbReference>
<dbReference type="Gene3D" id="3.40.1280.10">
    <property type="match status" value="1"/>
</dbReference>
<dbReference type="PIRSF" id="PIRSF029256">
    <property type="entry name" value="SpoU_TrmH_prd"/>
    <property type="match status" value="1"/>
</dbReference>
<proteinExistence type="inferred from homology"/>
<evidence type="ECO:0000256" key="2">
    <source>
        <dbReference type="ARBA" id="ARBA00022603"/>
    </source>
</evidence>
<dbReference type="CDD" id="cd18094">
    <property type="entry name" value="SpoU-like_TrmL"/>
    <property type="match status" value="1"/>
</dbReference>
<comment type="function">
    <text evidence="6">Could methylate the ribose at the nucleotide 34 wobble position in tRNA.</text>
</comment>
<evidence type="ECO:0000256" key="6">
    <source>
        <dbReference type="HAMAP-Rule" id="MF_01885"/>
    </source>
</evidence>
<reference evidence="9" key="1">
    <citation type="journal article" date="2020" name="mSystems">
        <title>Genome- and Community-Level Interaction Insights into Carbon Utilization and Element Cycling Functions of Hydrothermarchaeota in Hydrothermal Sediment.</title>
        <authorList>
            <person name="Zhou Z."/>
            <person name="Liu Y."/>
            <person name="Xu W."/>
            <person name="Pan J."/>
            <person name="Luo Z.H."/>
            <person name="Li M."/>
        </authorList>
    </citation>
    <scope>NUCLEOTIDE SEQUENCE [LARGE SCALE GENOMIC DNA]</scope>
    <source>
        <strain evidence="9">SpSt-81</strain>
    </source>
</reference>
<dbReference type="InterPro" id="IPR029026">
    <property type="entry name" value="tRNA_m1G_MTases_N"/>
</dbReference>
<feature type="domain" description="tRNA/rRNA methyltransferase SpoU type" evidence="8">
    <location>
        <begin position="5"/>
        <end position="144"/>
    </location>
</feature>
<evidence type="ECO:0000256" key="7">
    <source>
        <dbReference type="PIRSR" id="PIRSR029256-1"/>
    </source>
</evidence>
<dbReference type="InterPro" id="IPR016914">
    <property type="entry name" value="TrmL"/>
</dbReference>
<gene>
    <name evidence="9" type="ORF">ENW00_07930</name>
</gene>